<dbReference type="SUPFAM" id="SSF55383">
    <property type="entry name" value="Copper amine oxidase, domain N"/>
    <property type="match status" value="1"/>
</dbReference>
<feature type="chain" id="PRO_5001846722" evidence="1">
    <location>
        <begin position="28"/>
        <end position="373"/>
    </location>
</feature>
<dbReference type="Gene3D" id="3.30.457.10">
    <property type="entry name" value="Copper amine oxidase-like, N-terminal domain"/>
    <property type="match status" value="1"/>
</dbReference>
<keyword evidence="1" id="KW-0732">Signal</keyword>
<dbReference type="AlphaFoldDB" id="A0A089LTG9"/>
<sequence length="373" mass="42279">MRHLKRRLVSLLIVTLFGSIFSLTASAASKPPTFVSVVMDGKKIWFPDAQAFIDENGRTLVPVRFVAESLGAKVGWESKTQTVPIMRDDQSIVLTIDQNVVQVDGKAVTLDTKAILSGGRTFVPLRFVSEVLGAKVDWDNPTDTVFIKTSEDSAAQTDQWGRLIRTTDLPNNASDYPYILADVPNEMYEMGYPFSHPKDSKVSSVLYSTKPEFNKKNVDIWMGRLKAFGALWLNVNYNTIDDAWAQAVFATKMQNSDAELKHIRRYAEWVRENQIQMEGYLDPEPSMIYKDGFGNNFVRSKFRIKFVSYKASNDLLYDEWFPNKQTFEKGVWYEGYADISLSTNVGGDWGSTLKVDPNASLFRNHIIRKADSN</sequence>
<dbReference type="Pfam" id="PF07833">
    <property type="entry name" value="Cu_amine_oxidN1"/>
    <property type="match status" value="1"/>
</dbReference>
<dbReference type="Proteomes" id="UP000029507">
    <property type="component" value="Chromosome"/>
</dbReference>
<organism evidence="3 4">
    <name type="scientific">Paenibacillus stellifer</name>
    <dbReference type="NCBI Taxonomy" id="169760"/>
    <lineage>
        <taxon>Bacteria</taxon>
        <taxon>Bacillati</taxon>
        <taxon>Bacillota</taxon>
        <taxon>Bacilli</taxon>
        <taxon>Bacillales</taxon>
        <taxon>Paenibacillaceae</taxon>
        <taxon>Paenibacillus</taxon>
    </lineage>
</organism>
<feature type="signal peptide" evidence="1">
    <location>
        <begin position="1"/>
        <end position="27"/>
    </location>
</feature>
<proteinExistence type="predicted"/>
<dbReference type="STRING" id="169760.PSTEL_04815"/>
<protein>
    <submittedName>
        <fullName evidence="3">Copper amine oxidase</fullName>
    </submittedName>
</protein>
<evidence type="ECO:0000313" key="3">
    <source>
        <dbReference type="EMBL" id="AIQ62523.1"/>
    </source>
</evidence>
<dbReference type="KEGG" id="pste:PSTEL_04815"/>
<dbReference type="InterPro" id="IPR012854">
    <property type="entry name" value="Cu_amine_oxidase-like_N"/>
</dbReference>
<gene>
    <name evidence="3" type="ORF">PSTEL_04815</name>
</gene>
<evidence type="ECO:0000259" key="2">
    <source>
        <dbReference type="Pfam" id="PF07833"/>
    </source>
</evidence>
<feature type="domain" description="Copper amine oxidase-like N-terminal" evidence="2">
    <location>
        <begin position="39"/>
        <end position="147"/>
    </location>
</feature>
<dbReference type="HOGENOM" id="CLU_751922_0_0_9"/>
<evidence type="ECO:0000256" key="1">
    <source>
        <dbReference type="SAM" id="SignalP"/>
    </source>
</evidence>
<name>A0A089LTG9_9BACL</name>
<evidence type="ECO:0000313" key="4">
    <source>
        <dbReference type="Proteomes" id="UP000029507"/>
    </source>
</evidence>
<keyword evidence="4" id="KW-1185">Reference proteome</keyword>
<dbReference type="InterPro" id="IPR036582">
    <property type="entry name" value="Mao_N_sf"/>
</dbReference>
<dbReference type="EMBL" id="CP009286">
    <property type="protein sequence ID" value="AIQ62523.1"/>
    <property type="molecule type" value="Genomic_DNA"/>
</dbReference>
<accession>A0A089LTG9</accession>
<reference evidence="3 4" key="1">
    <citation type="submission" date="2014-08" db="EMBL/GenBank/DDBJ databases">
        <title>Comparative genomics of the Paenibacillus odorifer group.</title>
        <authorList>
            <person name="den Bakker H.C."/>
            <person name="Tsai Y.-C."/>
            <person name="Martin N."/>
            <person name="Korlach J."/>
            <person name="Wiedmann M."/>
        </authorList>
    </citation>
    <scope>NUCLEOTIDE SEQUENCE [LARGE SCALE GENOMIC DNA]</scope>
    <source>
        <strain evidence="3 4">DSM 14472</strain>
    </source>
</reference>